<evidence type="ECO:0000313" key="2">
    <source>
        <dbReference type="EMBL" id="GFX92818.1"/>
    </source>
</evidence>
<proteinExistence type="predicted"/>
<evidence type="ECO:0000256" key="1">
    <source>
        <dbReference type="SAM" id="MobiDB-lite"/>
    </source>
</evidence>
<organism evidence="2 3">
    <name type="scientific">Trichonephila clavipes</name>
    <name type="common">Golden silk orbweaver</name>
    <name type="synonym">Nephila clavipes</name>
    <dbReference type="NCBI Taxonomy" id="2585209"/>
    <lineage>
        <taxon>Eukaryota</taxon>
        <taxon>Metazoa</taxon>
        <taxon>Ecdysozoa</taxon>
        <taxon>Arthropoda</taxon>
        <taxon>Chelicerata</taxon>
        <taxon>Arachnida</taxon>
        <taxon>Araneae</taxon>
        <taxon>Araneomorphae</taxon>
        <taxon>Entelegynae</taxon>
        <taxon>Araneoidea</taxon>
        <taxon>Nephilidae</taxon>
        <taxon>Trichonephila</taxon>
    </lineage>
</organism>
<dbReference type="AlphaFoldDB" id="A0A8X6UYS5"/>
<dbReference type="Proteomes" id="UP000887159">
    <property type="component" value="Unassembled WGS sequence"/>
</dbReference>
<keyword evidence="3" id="KW-1185">Reference proteome</keyword>
<dbReference type="EMBL" id="BMAU01021168">
    <property type="protein sequence ID" value="GFX92818.1"/>
    <property type="molecule type" value="Genomic_DNA"/>
</dbReference>
<reference evidence="2" key="1">
    <citation type="submission" date="2020-08" db="EMBL/GenBank/DDBJ databases">
        <title>Multicomponent nature underlies the extraordinary mechanical properties of spider dragline silk.</title>
        <authorList>
            <person name="Kono N."/>
            <person name="Nakamura H."/>
            <person name="Mori M."/>
            <person name="Yoshida Y."/>
            <person name="Ohtoshi R."/>
            <person name="Malay A.D."/>
            <person name="Moran D.A.P."/>
            <person name="Tomita M."/>
            <person name="Numata K."/>
            <person name="Arakawa K."/>
        </authorList>
    </citation>
    <scope>NUCLEOTIDE SEQUENCE</scope>
</reference>
<gene>
    <name evidence="2" type="ORF">TNCV_2657321</name>
</gene>
<protein>
    <submittedName>
        <fullName evidence="2">Uncharacterized protein</fullName>
    </submittedName>
</protein>
<evidence type="ECO:0000313" key="3">
    <source>
        <dbReference type="Proteomes" id="UP000887159"/>
    </source>
</evidence>
<comment type="caution">
    <text evidence="2">The sequence shown here is derived from an EMBL/GenBank/DDBJ whole genome shotgun (WGS) entry which is preliminary data.</text>
</comment>
<feature type="region of interest" description="Disordered" evidence="1">
    <location>
        <begin position="100"/>
        <end position="132"/>
    </location>
</feature>
<accession>A0A8X6UYS5</accession>
<sequence length="132" mass="14972">MSSDSYCDTVRPRLMWGIRSIKLERNMKHRQIRLSHHVNNGVRGRWVGNWLVQPIECLLSQCHGPITAKPFRKHLDIPAKTVLKKTLDLIATPTCHLRSTNKDTLSQAGPPTQGLSNNLDMGWRNASHSISQ</sequence>
<feature type="compositionally biased region" description="Polar residues" evidence="1">
    <location>
        <begin position="102"/>
        <end position="119"/>
    </location>
</feature>
<name>A0A8X6UYS5_TRICX</name>